<dbReference type="PROSITE" id="PS50862">
    <property type="entry name" value="AA_TRNA_LIGASE_II"/>
    <property type="match status" value="1"/>
</dbReference>
<feature type="region of interest" description="Aspartate" evidence="7">
    <location>
        <begin position="198"/>
        <end position="201"/>
    </location>
</feature>
<dbReference type="RefSeq" id="WP_274152785.1">
    <property type="nucleotide sequence ID" value="NZ_CP117812.1"/>
</dbReference>
<dbReference type="HAMAP" id="MF_00044">
    <property type="entry name" value="Asp_tRNA_synth_type1"/>
    <property type="match status" value="1"/>
</dbReference>
<feature type="binding site" evidence="7">
    <location>
        <position position="174"/>
    </location>
    <ligand>
        <name>L-aspartate</name>
        <dbReference type="ChEBI" id="CHEBI:29991"/>
    </ligand>
</feature>
<comment type="function">
    <text evidence="7">Catalyzes the attachment of L-aspartate to tRNA(Asp) in a two-step reaction: L-aspartate is first activated by ATP to form Asp-AMP and then transferred to the acceptor end of tRNA(Asp).</text>
</comment>
<dbReference type="SUPFAM" id="SSF55681">
    <property type="entry name" value="Class II aaRS and biotin synthetases"/>
    <property type="match status" value="1"/>
</dbReference>
<organism evidence="10 11">
    <name type="scientific">Lentisphaera profundi</name>
    <dbReference type="NCBI Taxonomy" id="1658616"/>
    <lineage>
        <taxon>Bacteria</taxon>
        <taxon>Pseudomonadati</taxon>
        <taxon>Lentisphaerota</taxon>
        <taxon>Lentisphaeria</taxon>
        <taxon>Lentisphaerales</taxon>
        <taxon>Lentisphaeraceae</taxon>
        <taxon>Lentisphaera</taxon>
    </lineage>
</organism>
<feature type="region of interest" description="Disordered" evidence="8">
    <location>
        <begin position="561"/>
        <end position="591"/>
    </location>
</feature>
<comment type="subcellular location">
    <subcellularLocation>
        <location evidence="7">Cytoplasm</location>
    </subcellularLocation>
</comment>
<dbReference type="GO" id="GO:0004815">
    <property type="term" value="F:aspartate-tRNA ligase activity"/>
    <property type="evidence" value="ECO:0007669"/>
    <property type="project" value="UniProtKB-EC"/>
</dbReference>
<proteinExistence type="inferred from homology"/>
<dbReference type="SUPFAM" id="SSF50249">
    <property type="entry name" value="Nucleic acid-binding proteins"/>
    <property type="match status" value="1"/>
</dbReference>
<dbReference type="InterPro" id="IPR004365">
    <property type="entry name" value="NA-bd_OB_tRNA"/>
</dbReference>
<evidence type="ECO:0000256" key="5">
    <source>
        <dbReference type="ARBA" id="ARBA00022917"/>
    </source>
</evidence>
<keyword evidence="6 7" id="KW-0030">Aminoacyl-tRNA synthetase</keyword>
<dbReference type="InterPro" id="IPR045864">
    <property type="entry name" value="aa-tRNA-synth_II/BPL/LPL"/>
</dbReference>
<dbReference type="InterPro" id="IPR047089">
    <property type="entry name" value="Asp-tRNA-ligase_1_N"/>
</dbReference>
<feature type="binding site" evidence="7">
    <location>
        <position position="449"/>
    </location>
    <ligand>
        <name>L-aspartate</name>
        <dbReference type="ChEBI" id="CHEBI:29991"/>
    </ligand>
</feature>
<dbReference type="PANTHER" id="PTHR22594">
    <property type="entry name" value="ASPARTYL/LYSYL-TRNA SYNTHETASE"/>
    <property type="match status" value="1"/>
</dbReference>
<protein>
    <recommendedName>
        <fullName evidence="7">Aspartate--tRNA ligase</fullName>
        <ecNumber evidence="7">6.1.1.12</ecNumber>
    </recommendedName>
    <alternativeName>
        <fullName evidence="7">Aspartyl-tRNA synthetase</fullName>
        <shortName evidence="7">AspRS</shortName>
    </alternativeName>
</protein>
<dbReference type="InterPro" id="IPR004115">
    <property type="entry name" value="GAD-like_sf"/>
</dbReference>
<keyword evidence="7" id="KW-0963">Cytoplasm</keyword>
<dbReference type="Gene3D" id="3.30.1360.30">
    <property type="entry name" value="GAD-like domain"/>
    <property type="match status" value="1"/>
</dbReference>
<evidence type="ECO:0000256" key="3">
    <source>
        <dbReference type="ARBA" id="ARBA00022741"/>
    </source>
</evidence>
<dbReference type="Proteomes" id="UP001214250">
    <property type="component" value="Chromosome 2"/>
</dbReference>
<accession>A0ABY7VUZ7</accession>
<dbReference type="InterPro" id="IPR029351">
    <property type="entry name" value="GAD_dom"/>
</dbReference>
<dbReference type="SUPFAM" id="SSF55261">
    <property type="entry name" value="GAD domain-like"/>
    <property type="match status" value="1"/>
</dbReference>
<evidence type="ECO:0000313" key="10">
    <source>
        <dbReference type="EMBL" id="WDE98043.1"/>
    </source>
</evidence>
<dbReference type="Pfam" id="PF02938">
    <property type="entry name" value="GAD"/>
    <property type="match status" value="1"/>
</dbReference>
<dbReference type="PANTHER" id="PTHR22594:SF5">
    <property type="entry name" value="ASPARTATE--TRNA LIGASE, MITOCHONDRIAL"/>
    <property type="match status" value="1"/>
</dbReference>
<keyword evidence="5 7" id="KW-0648">Protein biosynthesis</keyword>
<comment type="caution">
    <text evidence="7">Lacks conserved residue(s) required for the propagation of feature annotation.</text>
</comment>
<feature type="compositionally biased region" description="Polar residues" evidence="8">
    <location>
        <begin position="561"/>
        <end position="573"/>
    </location>
</feature>
<keyword evidence="4 7" id="KW-0067">ATP-binding</keyword>
<evidence type="ECO:0000256" key="6">
    <source>
        <dbReference type="ARBA" id="ARBA00023146"/>
    </source>
</evidence>
<dbReference type="Gene3D" id="2.40.50.140">
    <property type="entry name" value="Nucleic acid-binding proteins"/>
    <property type="match status" value="1"/>
</dbReference>
<feature type="binding site" evidence="7">
    <location>
        <begin position="220"/>
        <end position="222"/>
    </location>
    <ligand>
        <name>ATP</name>
        <dbReference type="ChEBI" id="CHEBI:30616"/>
    </ligand>
</feature>
<dbReference type="NCBIfam" id="NF001750">
    <property type="entry name" value="PRK00476.1"/>
    <property type="match status" value="1"/>
</dbReference>
<dbReference type="InterPro" id="IPR004524">
    <property type="entry name" value="Asp-tRNA-ligase_1"/>
</dbReference>
<dbReference type="InterPro" id="IPR047090">
    <property type="entry name" value="AspRS_core"/>
</dbReference>
<dbReference type="InterPro" id="IPR012340">
    <property type="entry name" value="NA-bd_OB-fold"/>
</dbReference>
<feature type="binding site" evidence="7">
    <location>
        <position position="490"/>
    </location>
    <ligand>
        <name>L-aspartate</name>
        <dbReference type="ChEBI" id="CHEBI:29991"/>
    </ligand>
</feature>
<dbReference type="Pfam" id="PF00152">
    <property type="entry name" value="tRNA-synt_2"/>
    <property type="match status" value="1"/>
</dbReference>
<reference evidence="10 11" key="1">
    <citation type="submission" date="2023-02" db="EMBL/GenBank/DDBJ databases">
        <title>Genome sequence of Lentisphaera profundi SAORIC-696.</title>
        <authorList>
            <person name="Kim e."/>
            <person name="Cho J.-C."/>
            <person name="Choi A."/>
            <person name="Kang I."/>
        </authorList>
    </citation>
    <scope>NUCLEOTIDE SEQUENCE [LARGE SCALE GENOMIC DNA]</scope>
    <source>
        <strain evidence="10 11">SAORIC-696</strain>
    </source>
</reference>
<dbReference type="Pfam" id="PF01336">
    <property type="entry name" value="tRNA_anti-codon"/>
    <property type="match status" value="1"/>
</dbReference>
<evidence type="ECO:0000256" key="2">
    <source>
        <dbReference type="ARBA" id="ARBA00022598"/>
    </source>
</evidence>
<dbReference type="CDD" id="cd00777">
    <property type="entry name" value="AspRS_core"/>
    <property type="match status" value="1"/>
</dbReference>
<comment type="subunit">
    <text evidence="7">Homodimer.</text>
</comment>
<dbReference type="EMBL" id="CP117812">
    <property type="protein sequence ID" value="WDE98043.1"/>
    <property type="molecule type" value="Genomic_DNA"/>
</dbReference>
<dbReference type="EC" id="6.1.1.12" evidence="7"/>
<dbReference type="InterPro" id="IPR004364">
    <property type="entry name" value="Aa-tRNA-synt_II"/>
</dbReference>
<evidence type="ECO:0000313" key="11">
    <source>
        <dbReference type="Proteomes" id="UP001214250"/>
    </source>
</evidence>
<feature type="binding site" evidence="7">
    <location>
        <position position="483"/>
    </location>
    <ligand>
        <name>ATP</name>
        <dbReference type="ChEBI" id="CHEBI:30616"/>
    </ligand>
</feature>
<keyword evidence="3 7" id="KW-0547">Nucleotide-binding</keyword>
<evidence type="ECO:0000256" key="7">
    <source>
        <dbReference type="HAMAP-Rule" id="MF_00044"/>
    </source>
</evidence>
<evidence type="ECO:0000256" key="1">
    <source>
        <dbReference type="ARBA" id="ARBA00006303"/>
    </source>
</evidence>
<dbReference type="CDD" id="cd04317">
    <property type="entry name" value="EcAspRS_like_N"/>
    <property type="match status" value="1"/>
</dbReference>
<gene>
    <name evidence="7 10" type="primary">aspS</name>
    <name evidence="10" type="ORF">PQO03_19675</name>
</gene>
<dbReference type="Gene3D" id="3.30.930.10">
    <property type="entry name" value="Bira Bifunctional Protein, Domain 2"/>
    <property type="match status" value="1"/>
</dbReference>
<dbReference type="NCBIfam" id="TIGR00459">
    <property type="entry name" value="aspS_bact"/>
    <property type="match status" value="1"/>
</dbReference>
<dbReference type="InterPro" id="IPR006195">
    <property type="entry name" value="aa-tRNA-synth_II"/>
</dbReference>
<dbReference type="PRINTS" id="PR01042">
    <property type="entry name" value="TRNASYNTHASP"/>
</dbReference>
<feature type="binding site" evidence="7">
    <location>
        <begin position="535"/>
        <end position="538"/>
    </location>
    <ligand>
        <name>ATP</name>
        <dbReference type="ChEBI" id="CHEBI:30616"/>
    </ligand>
</feature>
<comment type="similarity">
    <text evidence="1 7">Belongs to the class-II aminoacyl-tRNA synthetase family. Type 1 subfamily.</text>
</comment>
<feature type="domain" description="Aminoacyl-transfer RNA synthetases class-II family profile" evidence="9">
    <location>
        <begin position="143"/>
        <end position="554"/>
    </location>
</feature>
<evidence type="ECO:0000256" key="4">
    <source>
        <dbReference type="ARBA" id="ARBA00022840"/>
    </source>
</evidence>
<evidence type="ECO:0000259" key="9">
    <source>
        <dbReference type="PROSITE" id="PS50862"/>
    </source>
</evidence>
<feature type="compositionally biased region" description="Basic and acidic residues" evidence="8">
    <location>
        <begin position="580"/>
        <end position="591"/>
    </location>
</feature>
<evidence type="ECO:0000256" key="8">
    <source>
        <dbReference type="SAM" id="MobiDB-lite"/>
    </source>
</evidence>
<dbReference type="InterPro" id="IPR002312">
    <property type="entry name" value="Asp/Asn-tRNA-synth_IIb"/>
</dbReference>
<comment type="catalytic activity">
    <reaction evidence="7">
        <text>tRNA(Asp) + L-aspartate + ATP = L-aspartyl-tRNA(Asp) + AMP + diphosphate</text>
        <dbReference type="Rhea" id="RHEA:19649"/>
        <dbReference type="Rhea" id="RHEA-COMP:9660"/>
        <dbReference type="Rhea" id="RHEA-COMP:9678"/>
        <dbReference type="ChEBI" id="CHEBI:29991"/>
        <dbReference type="ChEBI" id="CHEBI:30616"/>
        <dbReference type="ChEBI" id="CHEBI:33019"/>
        <dbReference type="ChEBI" id="CHEBI:78442"/>
        <dbReference type="ChEBI" id="CHEBI:78516"/>
        <dbReference type="ChEBI" id="CHEBI:456215"/>
        <dbReference type="EC" id="6.1.1.12"/>
    </reaction>
</comment>
<name>A0ABY7VUZ7_9BACT</name>
<keyword evidence="11" id="KW-1185">Reference proteome</keyword>
<sequence>MKRTHKCGDLRPENKDQEVILSGWIKSRRDLGGLIFLDLRDRSGFVQINMEPDVGEELMSLGNSLREEWVITVKGTVRCRPENMINKKLATGAVEVVLQDLKIENKARPMPFNLDDDKVNEEMRLRYRYLDFRRPALTEKMVLRHRITKTIRDHFDEHNFLEIETPILSKSTPEGARDYLVPSRVHPGEFYALPQAPQQYKQLLMVGGLERYFQIARCFRDEDLRADRQPEFTQVDLEMSFIDEEDIYTLLESLMGRVMKEVMEIDIPSSFPRLDYFEAMTRFGSDKPDTRFGMELINLESALKNSEFKVFADTLANGGRIGAINIKGGNKFATNKTIKEWIAHAQLYGAKGLATIQVKEDGSWKSSITKFLTEDEVAAITATANLEVDDVLLIAADNFTTSCEVLGQLRLHIAKQMDLIPEGLWNYLWVTDFPLLVQDEETQDWHAMHHPFTAPHEADRDKMQNDRGSIRARAYDLVLNGCELGGGSIRIHDTQLQSEMFEALGISQEEAQHQFGHILDALAFGAPPHGGLALGLDRMVMLLTGASSLREVIPFPKTSKASCLMTQSPSPVSDDQLEELSIKTDVKEKSE</sequence>
<keyword evidence="2 7" id="KW-0436">Ligase</keyword>
<feature type="binding site" evidence="7">
    <location>
        <position position="220"/>
    </location>
    <ligand>
        <name>L-aspartate</name>
        <dbReference type="ChEBI" id="CHEBI:29991"/>
    </ligand>
</feature>
<feature type="binding site" evidence="7">
    <location>
        <position position="229"/>
    </location>
    <ligand>
        <name>ATP</name>
        <dbReference type="ChEBI" id="CHEBI:30616"/>
    </ligand>
</feature>